<keyword evidence="1" id="KW-0732">Signal</keyword>
<accession>A0A1G9GHD3</accession>
<protein>
    <recommendedName>
        <fullName evidence="4">Arginine transporter</fullName>
    </recommendedName>
</protein>
<feature type="signal peptide" evidence="1">
    <location>
        <begin position="1"/>
        <end position="20"/>
    </location>
</feature>
<sequence length="100" mass="11068">MMKPVVAIAAILLTTPFAEAGPIDNACIRSDRGARSPGLCGCIQQVADQTLSRADQRRAAGFFRNAQQAQDVRMSKRAADNQFWDRYKLFAATAERYCAR</sequence>
<keyword evidence="3" id="KW-1185">Reference proteome</keyword>
<evidence type="ECO:0000313" key="3">
    <source>
        <dbReference type="Proteomes" id="UP000199555"/>
    </source>
</evidence>
<dbReference type="STRING" id="525640.SAMN04487971_10580"/>
<name>A0A1G9GHD3_9RHOB</name>
<evidence type="ECO:0000256" key="1">
    <source>
        <dbReference type="SAM" id="SignalP"/>
    </source>
</evidence>
<evidence type="ECO:0008006" key="4">
    <source>
        <dbReference type="Google" id="ProtNLM"/>
    </source>
</evidence>
<reference evidence="3" key="1">
    <citation type="submission" date="2016-10" db="EMBL/GenBank/DDBJ databases">
        <authorList>
            <person name="Varghese N."/>
            <person name="Submissions S."/>
        </authorList>
    </citation>
    <scope>NUCLEOTIDE SEQUENCE [LARGE SCALE GENOMIC DNA]</scope>
    <source>
        <strain evidence="3">CGMCC 1.7655</strain>
    </source>
</reference>
<feature type="chain" id="PRO_5011592136" description="Arginine transporter" evidence="1">
    <location>
        <begin position="21"/>
        <end position="100"/>
    </location>
</feature>
<organism evidence="2 3">
    <name type="scientific">Paracoccus chinensis</name>
    <dbReference type="NCBI Taxonomy" id="525640"/>
    <lineage>
        <taxon>Bacteria</taxon>
        <taxon>Pseudomonadati</taxon>
        <taxon>Pseudomonadota</taxon>
        <taxon>Alphaproteobacteria</taxon>
        <taxon>Rhodobacterales</taxon>
        <taxon>Paracoccaceae</taxon>
        <taxon>Paracoccus</taxon>
    </lineage>
</organism>
<proteinExistence type="predicted"/>
<gene>
    <name evidence="2" type="ORF">SAMN04487971_10580</name>
</gene>
<dbReference type="OrthoDB" id="7659053at2"/>
<dbReference type="RefSeq" id="WP_090754189.1">
    <property type="nucleotide sequence ID" value="NZ_FNGE01000005.1"/>
</dbReference>
<dbReference type="AlphaFoldDB" id="A0A1G9GHD3"/>
<dbReference type="Proteomes" id="UP000199555">
    <property type="component" value="Unassembled WGS sequence"/>
</dbReference>
<evidence type="ECO:0000313" key="2">
    <source>
        <dbReference type="EMBL" id="SDL00099.1"/>
    </source>
</evidence>
<dbReference type="EMBL" id="FNGE01000005">
    <property type="protein sequence ID" value="SDL00099.1"/>
    <property type="molecule type" value="Genomic_DNA"/>
</dbReference>